<proteinExistence type="predicted"/>
<evidence type="ECO:0000313" key="2">
    <source>
        <dbReference type="Proteomes" id="UP001219525"/>
    </source>
</evidence>
<gene>
    <name evidence="1" type="ORF">GGX14DRAFT_341790</name>
</gene>
<reference evidence="1" key="1">
    <citation type="submission" date="2023-03" db="EMBL/GenBank/DDBJ databases">
        <title>Massive genome expansion in bonnet fungi (Mycena s.s.) driven by repeated elements and novel gene families across ecological guilds.</title>
        <authorList>
            <consortium name="Lawrence Berkeley National Laboratory"/>
            <person name="Harder C.B."/>
            <person name="Miyauchi S."/>
            <person name="Viragh M."/>
            <person name="Kuo A."/>
            <person name="Thoen E."/>
            <person name="Andreopoulos B."/>
            <person name="Lu D."/>
            <person name="Skrede I."/>
            <person name="Drula E."/>
            <person name="Henrissat B."/>
            <person name="Morin E."/>
            <person name="Kohler A."/>
            <person name="Barry K."/>
            <person name="LaButti K."/>
            <person name="Morin E."/>
            <person name="Salamov A."/>
            <person name="Lipzen A."/>
            <person name="Mereny Z."/>
            <person name="Hegedus B."/>
            <person name="Baldrian P."/>
            <person name="Stursova M."/>
            <person name="Weitz H."/>
            <person name="Taylor A."/>
            <person name="Grigoriev I.V."/>
            <person name="Nagy L.G."/>
            <person name="Martin F."/>
            <person name="Kauserud H."/>
        </authorList>
    </citation>
    <scope>NUCLEOTIDE SEQUENCE</scope>
    <source>
        <strain evidence="1">9144</strain>
    </source>
</reference>
<dbReference type="AlphaFoldDB" id="A0AAD6V5W9"/>
<organism evidence="1 2">
    <name type="scientific">Mycena pura</name>
    <dbReference type="NCBI Taxonomy" id="153505"/>
    <lineage>
        <taxon>Eukaryota</taxon>
        <taxon>Fungi</taxon>
        <taxon>Dikarya</taxon>
        <taxon>Basidiomycota</taxon>
        <taxon>Agaricomycotina</taxon>
        <taxon>Agaricomycetes</taxon>
        <taxon>Agaricomycetidae</taxon>
        <taxon>Agaricales</taxon>
        <taxon>Marasmiineae</taxon>
        <taxon>Mycenaceae</taxon>
        <taxon>Mycena</taxon>
    </lineage>
</organism>
<keyword evidence="2" id="KW-1185">Reference proteome</keyword>
<sequence>GRRVATKPPGAMYPVHHVHYVTSLKTASNDSETYPAATLRVYSAAGDAPLPDNTVAFVVAKAFAPTGKPLELDALFISAVPGNANDDDYDASI</sequence>
<comment type="caution">
    <text evidence="1">The sequence shown here is derived from an EMBL/GenBank/DDBJ whole genome shotgun (WGS) entry which is preliminary data.</text>
</comment>
<name>A0AAD6V5W9_9AGAR</name>
<protein>
    <submittedName>
        <fullName evidence="1">Uncharacterized protein</fullName>
    </submittedName>
</protein>
<evidence type="ECO:0000313" key="1">
    <source>
        <dbReference type="EMBL" id="KAJ7200386.1"/>
    </source>
</evidence>
<dbReference type="EMBL" id="JARJCW010000063">
    <property type="protein sequence ID" value="KAJ7200386.1"/>
    <property type="molecule type" value="Genomic_DNA"/>
</dbReference>
<feature type="non-terminal residue" evidence="1">
    <location>
        <position position="1"/>
    </location>
</feature>
<dbReference type="Proteomes" id="UP001219525">
    <property type="component" value="Unassembled WGS sequence"/>
</dbReference>
<feature type="non-terminal residue" evidence="1">
    <location>
        <position position="93"/>
    </location>
</feature>
<accession>A0AAD6V5W9</accession>